<dbReference type="GO" id="GO:0005615">
    <property type="term" value="C:extracellular space"/>
    <property type="evidence" value="ECO:0007669"/>
    <property type="project" value="UniProtKB-ARBA"/>
</dbReference>
<feature type="signal peptide" evidence="12">
    <location>
        <begin position="1"/>
        <end position="21"/>
    </location>
</feature>
<dbReference type="SUPFAM" id="SSF56300">
    <property type="entry name" value="Metallo-dependent phosphatases"/>
    <property type="match status" value="1"/>
</dbReference>
<name>A0A2A3E9D8_APICC</name>
<evidence type="ECO:0000256" key="3">
    <source>
        <dbReference type="ARBA" id="ARBA00006654"/>
    </source>
</evidence>
<dbReference type="InterPro" id="IPR006179">
    <property type="entry name" value="5_nucleotidase/apyrase"/>
</dbReference>
<feature type="domain" description="Calcineurin-like phosphoesterase" evidence="13">
    <location>
        <begin position="33"/>
        <end position="249"/>
    </location>
</feature>
<dbReference type="InterPro" id="IPR029052">
    <property type="entry name" value="Metallo-depent_PP-like"/>
</dbReference>
<sequence>MMMVIWIVFSTLLAFSNEVLANPVPEKSGGLTLRIIHTNDMHSRFEQTSKLSGVCSAKEAKEKKCYGGFARLATLIRQARKSAVPCLFLNAGDTYQGSIWYNVYKWKIVAKFMNLLAPNATSLGNHEFDDGVDGLIPFIQNATFPIVTSNLNLSKQPNLAATKLLNSTILTVNGVKIGIIGYLTPDTRIISRTDNVMFLDEVQSIRREAKELKHKGVNILIAVGHSGFKTDKRIAREVEDIDIVIGGHTNTFLYSGKQPDREIPEGLYPTEITQKSGRKVYVVQAFAYTKYLGNFTVTFNDKGEVSNISGNPILVDSSIEQAEDILHELEHMRKNVDNVSEAIIGKTRVLLEGDSKVCRQKECNLDQNSWTDAAIALHNSGSIRTSITRANDDKVTMGDILSVLPFQNTIVKASLTGEMLLSVLEWSVYNLEKNNSVNLVGAFLQISGLQVIYDLSQPKNSRIVSVKVLCAFCSIPTYSKLEKNQTYNVLLTDFMQSGGDGYSMLKNLQTQPLGATAADMLVEYLKKHSPVHPAIEWRITYLNDQIMHIYNNSSNSIYQFIKLAILLPIISLLLAR</sequence>
<dbReference type="PROSITE" id="PS00786">
    <property type="entry name" value="5_NUCLEOTIDASE_2"/>
    <property type="match status" value="1"/>
</dbReference>
<evidence type="ECO:0000256" key="7">
    <source>
        <dbReference type="ARBA" id="ARBA00022723"/>
    </source>
</evidence>
<dbReference type="Pfam" id="PF00149">
    <property type="entry name" value="Metallophos"/>
    <property type="match status" value="1"/>
</dbReference>
<keyword evidence="5" id="KW-0964">Secreted</keyword>
<dbReference type="STRING" id="94128.A0A2A3E9D8"/>
<evidence type="ECO:0000259" key="14">
    <source>
        <dbReference type="Pfam" id="PF02872"/>
    </source>
</evidence>
<dbReference type="GO" id="GO:0090729">
    <property type="term" value="F:toxin activity"/>
    <property type="evidence" value="ECO:0007669"/>
    <property type="project" value="UniProtKB-KW"/>
</dbReference>
<keyword evidence="16" id="KW-1185">Reference proteome</keyword>
<dbReference type="GO" id="GO:0006196">
    <property type="term" value="P:AMP catabolic process"/>
    <property type="evidence" value="ECO:0007669"/>
    <property type="project" value="TreeGrafter"/>
</dbReference>
<evidence type="ECO:0000256" key="11">
    <source>
        <dbReference type="ARBA" id="ARBA00023240"/>
    </source>
</evidence>
<dbReference type="InterPro" id="IPR004843">
    <property type="entry name" value="Calcineurin-like_PHP"/>
</dbReference>
<dbReference type="InterPro" id="IPR006146">
    <property type="entry name" value="5'-Nucleotdase_CS"/>
</dbReference>
<dbReference type="InterPro" id="IPR008334">
    <property type="entry name" value="5'-Nucleotdase_C"/>
</dbReference>
<dbReference type="SUPFAM" id="SSF55816">
    <property type="entry name" value="5'-nucleotidase (syn. UDP-sugar hydrolase), C-terminal domain"/>
    <property type="match status" value="1"/>
</dbReference>
<dbReference type="CDD" id="cd07409">
    <property type="entry name" value="MPP_CD73_N"/>
    <property type="match status" value="1"/>
</dbReference>
<dbReference type="PROSITE" id="PS00785">
    <property type="entry name" value="5_NUCLEOTIDASE_1"/>
    <property type="match status" value="1"/>
</dbReference>
<evidence type="ECO:0000256" key="12">
    <source>
        <dbReference type="RuleBase" id="RU362119"/>
    </source>
</evidence>
<dbReference type="GO" id="GO:0005886">
    <property type="term" value="C:plasma membrane"/>
    <property type="evidence" value="ECO:0007669"/>
    <property type="project" value="TreeGrafter"/>
</dbReference>
<dbReference type="InterPro" id="IPR036907">
    <property type="entry name" value="5'-Nucleotdase_C_sf"/>
</dbReference>
<feature type="domain" description="5'-Nucleotidase C-terminal" evidence="14">
    <location>
        <begin position="352"/>
        <end position="506"/>
    </location>
</feature>
<dbReference type="EMBL" id="KZ288340">
    <property type="protein sequence ID" value="PBC27786.1"/>
    <property type="molecule type" value="Genomic_DNA"/>
</dbReference>
<keyword evidence="10 12" id="KW-0378">Hydrolase</keyword>
<proteinExistence type="inferred from homology"/>
<dbReference type="PANTHER" id="PTHR11575">
    <property type="entry name" value="5'-NUCLEOTIDASE-RELATED"/>
    <property type="match status" value="1"/>
</dbReference>
<gene>
    <name evidence="15" type="ORF">APICC_00752</name>
</gene>
<dbReference type="FunFam" id="3.60.21.10:FF:000020">
    <property type="entry name" value="NT5E isoform 4"/>
    <property type="match status" value="1"/>
</dbReference>
<accession>A0A2A3E9D8</accession>
<dbReference type="Pfam" id="PF02872">
    <property type="entry name" value="5_nucleotid_C"/>
    <property type="match status" value="1"/>
</dbReference>
<keyword evidence="9 12" id="KW-0547">Nucleotide-binding</keyword>
<evidence type="ECO:0000256" key="5">
    <source>
        <dbReference type="ARBA" id="ARBA00022525"/>
    </source>
</evidence>
<keyword evidence="7" id="KW-0479">Metal-binding</keyword>
<dbReference type="PANTHER" id="PTHR11575:SF24">
    <property type="entry name" value="5'-NUCLEOTIDASE"/>
    <property type="match status" value="1"/>
</dbReference>
<reference evidence="15 16" key="1">
    <citation type="submission" date="2014-07" db="EMBL/GenBank/DDBJ databases">
        <title>Genomic and transcriptomic analysis on Apis cerana provide comprehensive insights into honey bee biology.</title>
        <authorList>
            <person name="Diao Q."/>
            <person name="Sun L."/>
            <person name="Zheng H."/>
            <person name="Zheng H."/>
            <person name="Xu S."/>
            <person name="Wang S."/>
            <person name="Zeng Z."/>
            <person name="Hu F."/>
            <person name="Su S."/>
            <person name="Wu J."/>
        </authorList>
    </citation>
    <scope>NUCLEOTIDE SEQUENCE [LARGE SCALE GENOMIC DNA]</scope>
    <source>
        <tissue evidence="15">Pupae without intestine</tissue>
    </source>
</reference>
<evidence type="ECO:0000256" key="10">
    <source>
        <dbReference type="ARBA" id="ARBA00022801"/>
    </source>
</evidence>
<evidence type="ECO:0000313" key="16">
    <source>
        <dbReference type="Proteomes" id="UP000242457"/>
    </source>
</evidence>
<evidence type="ECO:0000256" key="9">
    <source>
        <dbReference type="ARBA" id="ARBA00022741"/>
    </source>
</evidence>
<protein>
    <recommendedName>
        <fullName evidence="17">Protein 5NUC</fullName>
    </recommendedName>
</protein>
<dbReference type="AlphaFoldDB" id="A0A2A3E9D8"/>
<comment type="similarity">
    <text evidence="3 12">Belongs to the 5'-nucleotidase family.</text>
</comment>
<dbReference type="GO" id="GO:0000166">
    <property type="term" value="F:nucleotide binding"/>
    <property type="evidence" value="ECO:0007669"/>
    <property type="project" value="UniProtKB-KW"/>
</dbReference>
<evidence type="ECO:0000256" key="4">
    <source>
        <dbReference type="ARBA" id="ARBA00022442"/>
    </source>
</evidence>
<dbReference type="FunFam" id="3.90.780.10:FF:000004">
    <property type="entry name" value="UDP-sugar hydrolase, putative"/>
    <property type="match status" value="1"/>
</dbReference>
<dbReference type="PRINTS" id="PR01607">
    <property type="entry name" value="APYRASEFAMLY"/>
</dbReference>
<comment type="subcellular location">
    <subcellularLocation>
        <location evidence="2">Secreted</location>
    </subcellularLocation>
</comment>
<dbReference type="Proteomes" id="UP000242457">
    <property type="component" value="Unassembled WGS sequence"/>
</dbReference>
<dbReference type="GO" id="GO:0046872">
    <property type="term" value="F:metal ion binding"/>
    <property type="evidence" value="ECO:0007669"/>
    <property type="project" value="UniProtKB-KW"/>
</dbReference>
<keyword evidence="4" id="KW-1201">Platelet aggregation inhibiting toxin</keyword>
<evidence type="ECO:0000256" key="8">
    <source>
        <dbReference type="ARBA" id="ARBA00022729"/>
    </source>
</evidence>
<comment type="catalytic activity">
    <reaction evidence="1">
        <text>a ribonucleoside 5'-phosphate + H2O = a ribonucleoside + phosphate</text>
        <dbReference type="Rhea" id="RHEA:12484"/>
        <dbReference type="ChEBI" id="CHEBI:15377"/>
        <dbReference type="ChEBI" id="CHEBI:18254"/>
        <dbReference type="ChEBI" id="CHEBI:43474"/>
        <dbReference type="ChEBI" id="CHEBI:58043"/>
        <dbReference type="EC" id="3.1.3.5"/>
    </reaction>
</comment>
<dbReference type="GO" id="GO:0008253">
    <property type="term" value="F:5'-nucleotidase activity"/>
    <property type="evidence" value="ECO:0007669"/>
    <property type="project" value="UniProtKB-EC"/>
</dbReference>
<evidence type="ECO:0000313" key="15">
    <source>
        <dbReference type="EMBL" id="PBC27786.1"/>
    </source>
</evidence>
<evidence type="ECO:0000256" key="6">
    <source>
        <dbReference type="ARBA" id="ARBA00022656"/>
    </source>
</evidence>
<keyword evidence="6" id="KW-0800">Toxin</keyword>
<evidence type="ECO:0000256" key="2">
    <source>
        <dbReference type="ARBA" id="ARBA00004613"/>
    </source>
</evidence>
<keyword evidence="11" id="KW-1199">Hemostasis impairing toxin</keyword>
<dbReference type="Gene3D" id="3.60.21.10">
    <property type="match status" value="1"/>
</dbReference>
<dbReference type="Gene3D" id="3.90.780.10">
    <property type="entry name" value="5'-Nucleotidase, C-terminal domain"/>
    <property type="match status" value="1"/>
</dbReference>
<evidence type="ECO:0000256" key="1">
    <source>
        <dbReference type="ARBA" id="ARBA00000815"/>
    </source>
</evidence>
<evidence type="ECO:0008006" key="17">
    <source>
        <dbReference type="Google" id="ProtNLM"/>
    </source>
</evidence>
<evidence type="ECO:0000259" key="13">
    <source>
        <dbReference type="Pfam" id="PF00149"/>
    </source>
</evidence>
<organism evidence="15 16">
    <name type="scientific">Apis cerana cerana</name>
    <name type="common">Oriental honeybee</name>
    <dbReference type="NCBI Taxonomy" id="94128"/>
    <lineage>
        <taxon>Eukaryota</taxon>
        <taxon>Metazoa</taxon>
        <taxon>Ecdysozoa</taxon>
        <taxon>Arthropoda</taxon>
        <taxon>Hexapoda</taxon>
        <taxon>Insecta</taxon>
        <taxon>Pterygota</taxon>
        <taxon>Neoptera</taxon>
        <taxon>Endopterygota</taxon>
        <taxon>Hymenoptera</taxon>
        <taxon>Apocrita</taxon>
        <taxon>Aculeata</taxon>
        <taxon>Apoidea</taxon>
        <taxon>Anthophila</taxon>
        <taxon>Apidae</taxon>
        <taxon>Apis</taxon>
    </lineage>
</organism>
<keyword evidence="8 12" id="KW-0732">Signal</keyword>
<dbReference type="OrthoDB" id="7722975at2759"/>
<feature type="chain" id="PRO_5011818923" description="Protein 5NUC" evidence="12">
    <location>
        <begin position="22"/>
        <end position="576"/>
    </location>
</feature>